<name>A0AB39BCX7_9MICO</name>
<dbReference type="InterPro" id="IPR036691">
    <property type="entry name" value="Endo/exonu/phosph_ase_sf"/>
</dbReference>
<organism evidence="3">
    <name type="scientific">Herbiconiux sp. A18JL235</name>
    <dbReference type="NCBI Taxonomy" id="3152363"/>
    <lineage>
        <taxon>Bacteria</taxon>
        <taxon>Bacillati</taxon>
        <taxon>Actinomycetota</taxon>
        <taxon>Actinomycetes</taxon>
        <taxon>Micrococcales</taxon>
        <taxon>Microbacteriaceae</taxon>
        <taxon>Herbiconiux</taxon>
    </lineage>
</organism>
<feature type="domain" description="Endonuclease/exonuclease/phosphatase" evidence="2">
    <location>
        <begin position="129"/>
        <end position="316"/>
    </location>
</feature>
<dbReference type="Pfam" id="PF03372">
    <property type="entry name" value="Exo_endo_phos"/>
    <property type="match status" value="1"/>
</dbReference>
<keyword evidence="3" id="KW-0255">Endonuclease</keyword>
<feature type="transmembrane region" description="Helical" evidence="1">
    <location>
        <begin position="26"/>
        <end position="47"/>
    </location>
</feature>
<feature type="transmembrane region" description="Helical" evidence="1">
    <location>
        <begin position="84"/>
        <end position="107"/>
    </location>
</feature>
<dbReference type="SUPFAM" id="SSF56219">
    <property type="entry name" value="DNase I-like"/>
    <property type="match status" value="1"/>
</dbReference>
<feature type="transmembrane region" description="Helical" evidence="1">
    <location>
        <begin position="59"/>
        <end position="77"/>
    </location>
</feature>
<dbReference type="GO" id="GO:0004519">
    <property type="term" value="F:endonuclease activity"/>
    <property type="evidence" value="ECO:0007669"/>
    <property type="project" value="UniProtKB-KW"/>
</dbReference>
<proteinExistence type="predicted"/>
<dbReference type="AlphaFoldDB" id="A0AB39BCX7"/>
<dbReference type="Gene3D" id="3.60.10.10">
    <property type="entry name" value="Endonuclease/exonuclease/phosphatase"/>
    <property type="match status" value="1"/>
</dbReference>
<evidence type="ECO:0000313" key="3">
    <source>
        <dbReference type="EMBL" id="XDI04360.1"/>
    </source>
</evidence>
<reference evidence="3" key="1">
    <citation type="submission" date="2024-05" db="EMBL/GenBank/DDBJ databases">
        <title>Herbiconiux sp. A18JL235.</title>
        <authorList>
            <person name="Zhang G."/>
        </authorList>
    </citation>
    <scope>NUCLEOTIDE SEQUENCE</scope>
    <source>
        <strain evidence="3">A18JL235</strain>
    </source>
</reference>
<accession>A0AB39BCX7</accession>
<keyword evidence="3" id="KW-0378">Hydrolase</keyword>
<dbReference type="RefSeq" id="WP_368496764.1">
    <property type="nucleotide sequence ID" value="NZ_CP162511.1"/>
</dbReference>
<sequence>MSALLESPRRAAPQSARRRPRARTGLAILVTVLALLLAGLLAFHRFLPDLLGLGLLVDSALPWFGLAVPALFIAALVSRSKAAIGSALASALVWAVLFVPAIVPLSWSAPTASATTLTVASQNVEDGSGTAAESATALAATGAQVIALQEMDADARDQVEAVLSESHPYSYGIGTVGMWSTYPIENAQALDLGLGWQRGIAADLATPTGAVSIYVVHLASARPGDHATRDEMLANLADFVPRDENERLIMVGDFNAGSSDRHLTALTDQLSEPNQNGGGFGFTWPASAPVTRPDHLLQRGLQVVSNETMTAGDSDHLALVTTLDLAAG</sequence>
<gene>
    <name evidence="3" type="ORF">ABFY20_13575</name>
</gene>
<evidence type="ECO:0000256" key="1">
    <source>
        <dbReference type="SAM" id="Phobius"/>
    </source>
</evidence>
<keyword evidence="1" id="KW-0472">Membrane</keyword>
<dbReference type="EMBL" id="CP162511">
    <property type="protein sequence ID" value="XDI04360.1"/>
    <property type="molecule type" value="Genomic_DNA"/>
</dbReference>
<dbReference type="InterPro" id="IPR005135">
    <property type="entry name" value="Endo/exonuclease/phosphatase"/>
</dbReference>
<keyword evidence="1" id="KW-1133">Transmembrane helix</keyword>
<evidence type="ECO:0000259" key="2">
    <source>
        <dbReference type="Pfam" id="PF03372"/>
    </source>
</evidence>
<protein>
    <submittedName>
        <fullName evidence="3">Endonuclease/exonuclease/phosphatase family protein</fullName>
    </submittedName>
</protein>
<keyword evidence="1" id="KW-0812">Transmembrane</keyword>
<keyword evidence="3" id="KW-0540">Nuclease</keyword>